<feature type="transmembrane region" description="Helical" evidence="1">
    <location>
        <begin position="20"/>
        <end position="43"/>
    </location>
</feature>
<name>A0A396S4B1_9BACL</name>
<sequence length="557" mass="63109">MSQMLTSLVISSMHTSYLPVQTVSDLLTSLAYFTIPLSILYFIKKRRDLKFKWMYLCFTLFILMCGITHLLHVLPHIFATHQFYTLQSIAAALTATISIITAILIWTVIPKLLKIPTAEELEKANNEILYLAHYDTLTGLINRNNFNTLMEQEITQAMLNGKKLAVVFIDLDRFKIINDTFGHRMGDLLLEEAAKRLVSSVGEKDIVSRQGGDEFILLLQDVSCDEIEKTVNNILQLMSTPFILDGKEIYCTPSMGISSYPSDGRDAESLIKYADLAMYRAKESGRNNYKFFTEAMNDEISTKLLLENDLRKALLRNELEVYYQPQLDLKTNKIIAMEALLRWHHPEKGFMSPAEFIPLAEETGLIVPIGKWVLEEACKQTQQWRNQGHDLSVSVNISNHQLVSNTIVGKIKEITRQAKLDPQYLTLEITESMAITNLTDTLDKLKQLQDFGVTIALDDFGTGYSSLSYLSSLPIDFVKIDKSFVNELTNETKKEIVRSVSNIAKSLGLKVVAEGVEDKQQYHIIHSLGIEVIQGYYISKPIPKEVLEAKFLVSSLV</sequence>
<dbReference type="FunFam" id="3.20.20.450:FF:000001">
    <property type="entry name" value="Cyclic di-GMP phosphodiesterase yahA"/>
    <property type="match status" value="1"/>
</dbReference>
<dbReference type="NCBIfam" id="TIGR00254">
    <property type="entry name" value="GGDEF"/>
    <property type="match status" value="1"/>
</dbReference>
<dbReference type="EMBL" id="QWEI01000009">
    <property type="protein sequence ID" value="RHW33979.1"/>
    <property type="molecule type" value="Genomic_DNA"/>
</dbReference>
<dbReference type="CDD" id="cd01948">
    <property type="entry name" value="EAL"/>
    <property type="match status" value="1"/>
</dbReference>
<dbReference type="Pfam" id="PF00563">
    <property type="entry name" value="EAL"/>
    <property type="match status" value="1"/>
</dbReference>
<keyword evidence="5" id="KW-1185">Reference proteome</keyword>
<proteinExistence type="predicted"/>
<dbReference type="Pfam" id="PF25487">
    <property type="entry name" value="ETR1_N"/>
    <property type="match status" value="1"/>
</dbReference>
<dbReference type="CDD" id="cd01949">
    <property type="entry name" value="GGDEF"/>
    <property type="match status" value="1"/>
</dbReference>
<dbReference type="InterPro" id="IPR001633">
    <property type="entry name" value="EAL_dom"/>
</dbReference>
<dbReference type="Proteomes" id="UP000265692">
    <property type="component" value="Unassembled WGS sequence"/>
</dbReference>
<keyword evidence="1" id="KW-1133">Transmembrane helix</keyword>
<dbReference type="InterPro" id="IPR043128">
    <property type="entry name" value="Rev_trsase/Diguanyl_cyclase"/>
</dbReference>
<evidence type="ECO:0000313" key="5">
    <source>
        <dbReference type="Proteomes" id="UP000265692"/>
    </source>
</evidence>
<dbReference type="AlphaFoldDB" id="A0A396S4B1"/>
<dbReference type="InterPro" id="IPR052155">
    <property type="entry name" value="Biofilm_reg_signaling"/>
</dbReference>
<keyword evidence="1" id="KW-0472">Membrane</keyword>
<dbReference type="InterPro" id="IPR058544">
    <property type="entry name" value="ETR1_N"/>
</dbReference>
<feature type="transmembrane region" description="Helical" evidence="1">
    <location>
        <begin position="55"/>
        <end position="78"/>
    </location>
</feature>
<dbReference type="RefSeq" id="WP_118877094.1">
    <property type="nucleotide sequence ID" value="NZ_QWEI01000009.1"/>
</dbReference>
<evidence type="ECO:0000256" key="1">
    <source>
        <dbReference type="SAM" id="Phobius"/>
    </source>
</evidence>
<dbReference type="InterPro" id="IPR029787">
    <property type="entry name" value="Nucleotide_cyclase"/>
</dbReference>
<dbReference type="Gene3D" id="3.20.20.450">
    <property type="entry name" value="EAL domain"/>
    <property type="match status" value="1"/>
</dbReference>
<organism evidence="4 5">
    <name type="scientific">Ureibacillus yapensis</name>
    <dbReference type="NCBI Taxonomy" id="2304605"/>
    <lineage>
        <taxon>Bacteria</taxon>
        <taxon>Bacillati</taxon>
        <taxon>Bacillota</taxon>
        <taxon>Bacilli</taxon>
        <taxon>Bacillales</taxon>
        <taxon>Caryophanaceae</taxon>
        <taxon>Ureibacillus</taxon>
    </lineage>
</organism>
<dbReference type="PANTHER" id="PTHR44757">
    <property type="entry name" value="DIGUANYLATE CYCLASE DGCP"/>
    <property type="match status" value="1"/>
</dbReference>
<dbReference type="PANTHER" id="PTHR44757:SF2">
    <property type="entry name" value="BIOFILM ARCHITECTURE MAINTENANCE PROTEIN MBAA"/>
    <property type="match status" value="1"/>
</dbReference>
<dbReference type="InterPro" id="IPR035919">
    <property type="entry name" value="EAL_sf"/>
</dbReference>
<keyword evidence="1" id="KW-0812">Transmembrane</keyword>
<feature type="domain" description="GGDEF" evidence="3">
    <location>
        <begin position="162"/>
        <end position="294"/>
    </location>
</feature>
<reference evidence="4 5" key="1">
    <citation type="submission" date="2018-08" db="EMBL/GenBank/DDBJ databases">
        <title>Lysinibacillus sp. YLB-03 draft genome sequence.</title>
        <authorList>
            <person name="Yu L."/>
        </authorList>
    </citation>
    <scope>NUCLEOTIDE SEQUENCE [LARGE SCALE GENOMIC DNA]</scope>
    <source>
        <strain evidence="4 5">YLB-03</strain>
    </source>
</reference>
<accession>A0A396S4B1</accession>
<dbReference type="SMART" id="SM00052">
    <property type="entry name" value="EAL"/>
    <property type="match status" value="1"/>
</dbReference>
<feature type="domain" description="EAL" evidence="2">
    <location>
        <begin position="303"/>
        <end position="555"/>
    </location>
</feature>
<dbReference type="FunFam" id="3.30.70.270:FF:000001">
    <property type="entry name" value="Diguanylate cyclase domain protein"/>
    <property type="match status" value="1"/>
</dbReference>
<protein>
    <submittedName>
        <fullName evidence="4">EAL domain-containing protein</fullName>
    </submittedName>
</protein>
<dbReference type="PROSITE" id="PS50887">
    <property type="entry name" value="GGDEF"/>
    <property type="match status" value="1"/>
</dbReference>
<evidence type="ECO:0000313" key="4">
    <source>
        <dbReference type="EMBL" id="RHW33979.1"/>
    </source>
</evidence>
<dbReference type="SUPFAM" id="SSF55073">
    <property type="entry name" value="Nucleotide cyclase"/>
    <property type="match status" value="1"/>
</dbReference>
<dbReference type="OrthoDB" id="9759607at2"/>
<feature type="transmembrane region" description="Helical" evidence="1">
    <location>
        <begin position="84"/>
        <end position="109"/>
    </location>
</feature>
<dbReference type="Gene3D" id="3.30.70.270">
    <property type="match status" value="1"/>
</dbReference>
<dbReference type="SMART" id="SM00267">
    <property type="entry name" value="GGDEF"/>
    <property type="match status" value="1"/>
</dbReference>
<comment type="caution">
    <text evidence="4">The sequence shown here is derived from an EMBL/GenBank/DDBJ whole genome shotgun (WGS) entry which is preliminary data.</text>
</comment>
<gene>
    <name evidence="4" type="ORF">D1B33_14320</name>
</gene>
<evidence type="ECO:0000259" key="3">
    <source>
        <dbReference type="PROSITE" id="PS50887"/>
    </source>
</evidence>
<dbReference type="PROSITE" id="PS50883">
    <property type="entry name" value="EAL"/>
    <property type="match status" value="1"/>
</dbReference>
<dbReference type="SUPFAM" id="SSF141868">
    <property type="entry name" value="EAL domain-like"/>
    <property type="match status" value="1"/>
</dbReference>
<dbReference type="Pfam" id="PF00990">
    <property type="entry name" value="GGDEF"/>
    <property type="match status" value="1"/>
</dbReference>
<dbReference type="InterPro" id="IPR000160">
    <property type="entry name" value="GGDEF_dom"/>
</dbReference>
<evidence type="ECO:0000259" key="2">
    <source>
        <dbReference type="PROSITE" id="PS50883"/>
    </source>
</evidence>